<feature type="domain" description="PH" evidence="6">
    <location>
        <begin position="69"/>
        <end position="176"/>
    </location>
</feature>
<feature type="region of interest" description="Disordered" evidence="5">
    <location>
        <begin position="497"/>
        <end position="519"/>
    </location>
</feature>
<reference evidence="8" key="3">
    <citation type="submission" date="2025-09" db="UniProtKB">
        <authorList>
            <consortium name="Ensembl"/>
        </authorList>
    </citation>
    <scope>IDENTIFICATION</scope>
</reference>
<feature type="domain" description="Rho-GAP" evidence="7">
    <location>
        <begin position="186"/>
        <end position="381"/>
    </location>
</feature>
<dbReference type="InterPro" id="IPR008936">
    <property type="entry name" value="Rho_GTPase_activation_prot"/>
</dbReference>
<dbReference type="Gene3D" id="1.10.555.10">
    <property type="entry name" value="Rho GTPase activation protein"/>
    <property type="match status" value="1"/>
</dbReference>
<keyword evidence="1" id="KW-0343">GTPase activation</keyword>
<dbReference type="SMART" id="SM00324">
    <property type="entry name" value="RhoGAP"/>
    <property type="match status" value="1"/>
</dbReference>
<feature type="compositionally biased region" description="Polar residues" evidence="5">
    <location>
        <begin position="418"/>
        <end position="438"/>
    </location>
</feature>
<reference evidence="8" key="2">
    <citation type="submission" date="2025-08" db="UniProtKB">
        <authorList>
            <consortium name="Ensembl"/>
        </authorList>
    </citation>
    <scope>IDENTIFICATION</scope>
</reference>
<keyword evidence="2" id="KW-0597">Phosphoprotein</keyword>
<evidence type="ECO:0000313" key="8">
    <source>
        <dbReference type="Ensembl" id="ENSACLP00000010354.2"/>
    </source>
</evidence>
<feature type="compositionally biased region" description="Basic and acidic residues" evidence="5">
    <location>
        <begin position="449"/>
        <end position="474"/>
    </location>
</feature>
<evidence type="ECO:0000256" key="5">
    <source>
        <dbReference type="SAM" id="MobiDB-lite"/>
    </source>
</evidence>
<dbReference type="Pfam" id="PF00620">
    <property type="entry name" value="RhoGAP"/>
    <property type="match status" value="1"/>
</dbReference>
<keyword evidence="9" id="KW-1185">Reference proteome</keyword>
<dbReference type="Pfam" id="PF00169">
    <property type="entry name" value="PH"/>
    <property type="match status" value="1"/>
</dbReference>
<dbReference type="GO" id="GO:0051056">
    <property type="term" value="P:regulation of small GTPase mediated signal transduction"/>
    <property type="evidence" value="ECO:0007669"/>
    <property type="project" value="UniProtKB-ARBA"/>
</dbReference>
<accession>A0A3P8P036</accession>
<keyword evidence="3 4" id="KW-0175">Coiled coil</keyword>
<reference evidence="8" key="1">
    <citation type="submission" date="2018-05" db="EMBL/GenBank/DDBJ databases">
        <authorList>
            <person name="Datahose"/>
        </authorList>
    </citation>
    <scope>NUCLEOTIDE SEQUENCE</scope>
</reference>
<dbReference type="SUPFAM" id="SSF57997">
    <property type="entry name" value="Tropomyosin"/>
    <property type="match status" value="1"/>
</dbReference>
<dbReference type="FunFam" id="1.10.555.10:FF:000015">
    <property type="entry name" value="rho GTPase-activating protein 25 isoform X1"/>
    <property type="match status" value="1"/>
</dbReference>
<dbReference type="InterPro" id="IPR000198">
    <property type="entry name" value="RhoGAP_dom"/>
</dbReference>
<evidence type="ECO:0008006" key="10">
    <source>
        <dbReference type="Google" id="ProtNLM"/>
    </source>
</evidence>
<evidence type="ECO:0000259" key="6">
    <source>
        <dbReference type="PROSITE" id="PS50003"/>
    </source>
</evidence>
<dbReference type="GO" id="GO:0005925">
    <property type="term" value="C:focal adhesion"/>
    <property type="evidence" value="ECO:0007669"/>
    <property type="project" value="TreeGrafter"/>
</dbReference>
<evidence type="ECO:0000256" key="4">
    <source>
        <dbReference type="SAM" id="Coils"/>
    </source>
</evidence>
<dbReference type="GO" id="GO:0007165">
    <property type="term" value="P:signal transduction"/>
    <property type="evidence" value="ECO:0007669"/>
    <property type="project" value="InterPro"/>
</dbReference>
<evidence type="ECO:0000259" key="7">
    <source>
        <dbReference type="PROSITE" id="PS50238"/>
    </source>
</evidence>
<evidence type="ECO:0000256" key="2">
    <source>
        <dbReference type="ARBA" id="ARBA00022553"/>
    </source>
</evidence>
<sequence>MCLLACVMALEMAPVEKDTYGAHKFNAMNPNRTPYISDKAKELAARSKSMVLGELTRVSRPCSPLDHEKALKAGWLKRQRSIMKNWQLRWFVLRTEALYFYKDQDESKAQGCIPLQGSQVNEVPANQDEPGRHLFEIVPGAGEKDRTGISHESFLLMASSQSDMEEWVRAIRRAIWAPLGGGVFGQHLEETMLYESQCGPQRLVPVLVEQCVCFIRENGLKEEGLFRAPGQTNHVRELQDAFDRGEKPVFDSSTDVHTVASLLKLYIRELPEPIIPFSKYTQFLSCAQLLTKDKEMGITELGKQVKSLPQVNYNLLEYICKFLDEVQSHSNENKMSVQNLATVFGPNILRPRVEDPVTMMEGSTQVQHLMTVLISEHSRLYQREEPETEIKVPIQRQESQRCKVEWLSQEDPDHPHPSGTSSKMPNEKAQPSTSSTDIKVTAVSPVTLDKGEESQTEGKSKSKTEEDIKTEGKVGSDAAVNSTVSLKDSTLSLKETTLKDSHRDSDEDSSRTSLSHRALHQSHRLSAYDNVAPSSLSLPADTSSIWTSYEISLSEPEGSDKATKLEPSQERPTQLKDCANTLDHSPSCNEDDDLAETNEDATSKVAQLKQELKKQRASYEVRIRKLEESCSNYQSQINRLEEELDQEKKKFHMLEIRLRNSERAHQDAENRNILLQQEMEEFFKTLGDLTTGLMLGVTAWSALP</sequence>
<dbReference type="Bgee" id="ENSACLG00000007079">
    <property type="expression patterns" value="Expressed in brain and 4 other cell types or tissues"/>
</dbReference>
<feature type="region of interest" description="Disordered" evidence="5">
    <location>
        <begin position="554"/>
        <end position="573"/>
    </location>
</feature>
<evidence type="ECO:0000256" key="1">
    <source>
        <dbReference type="ARBA" id="ARBA00022468"/>
    </source>
</evidence>
<dbReference type="InterPro" id="IPR051025">
    <property type="entry name" value="RhoGAP"/>
</dbReference>
<organism evidence="8 9">
    <name type="scientific">Astatotilapia calliptera</name>
    <name type="common">Eastern happy</name>
    <name type="synonym">Chromis callipterus</name>
    <dbReference type="NCBI Taxonomy" id="8154"/>
    <lineage>
        <taxon>Eukaryota</taxon>
        <taxon>Metazoa</taxon>
        <taxon>Chordata</taxon>
        <taxon>Craniata</taxon>
        <taxon>Vertebrata</taxon>
        <taxon>Euteleostomi</taxon>
        <taxon>Actinopterygii</taxon>
        <taxon>Neopterygii</taxon>
        <taxon>Teleostei</taxon>
        <taxon>Neoteleostei</taxon>
        <taxon>Acanthomorphata</taxon>
        <taxon>Ovalentaria</taxon>
        <taxon>Cichlomorphae</taxon>
        <taxon>Cichliformes</taxon>
        <taxon>Cichlidae</taxon>
        <taxon>African cichlids</taxon>
        <taxon>Pseudocrenilabrinae</taxon>
        <taxon>Haplochromini</taxon>
        <taxon>Astatotilapia</taxon>
    </lineage>
</organism>
<evidence type="ECO:0000256" key="3">
    <source>
        <dbReference type="ARBA" id="ARBA00023054"/>
    </source>
</evidence>
<dbReference type="InterPro" id="IPR011993">
    <property type="entry name" value="PH-like_dom_sf"/>
</dbReference>
<dbReference type="OMA" id="CEKHTST"/>
<protein>
    <recommendedName>
        <fullName evidence="10">Rho GTPase activating protein 22</fullName>
    </recommendedName>
</protein>
<gene>
    <name evidence="8" type="primary">ARHGAP22</name>
</gene>
<dbReference type="GeneTree" id="ENSGT00950000183015"/>
<dbReference type="PROSITE" id="PS50238">
    <property type="entry name" value="RHOGAP"/>
    <property type="match status" value="1"/>
</dbReference>
<dbReference type="SUPFAM" id="SSF50729">
    <property type="entry name" value="PH domain-like"/>
    <property type="match status" value="1"/>
</dbReference>
<dbReference type="Proteomes" id="UP000265100">
    <property type="component" value="Chromosome 13"/>
</dbReference>
<feature type="coiled-coil region" evidence="4">
    <location>
        <begin position="591"/>
        <end position="678"/>
    </location>
</feature>
<dbReference type="GO" id="GO:0005096">
    <property type="term" value="F:GTPase activator activity"/>
    <property type="evidence" value="ECO:0007669"/>
    <property type="project" value="UniProtKB-KW"/>
</dbReference>
<name>A0A3P8P036_ASTCA</name>
<dbReference type="PANTHER" id="PTHR15228:SF22">
    <property type="entry name" value="RHO GTPASE-ACTIVATING PROTEIN 22"/>
    <property type="match status" value="1"/>
</dbReference>
<feature type="compositionally biased region" description="Basic and acidic residues" evidence="5">
    <location>
        <begin position="497"/>
        <end position="510"/>
    </location>
</feature>
<dbReference type="PROSITE" id="PS50003">
    <property type="entry name" value="PH_DOMAIN"/>
    <property type="match status" value="1"/>
</dbReference>
<evidence type="ECO:0000313" key="9">
    <source>
        <dbReference type="Proteomes" id="UP000265100"/>
    </source>
</evidence>
<dbReference type="STRING" id="8154.ENSACLP00000010354"/>
<dbReference type="Gene3D" id="2.30.29.30">
    <property type="entry name" value="Pleckstrin-homology domain (PH domain)/Phosphotyrosine-binding domain (PTB)"/>
    <property type="match status" value="1"/>
</dbReference>
<dbReference type="SUPFAM" id="SSF48350">
    <property type="entry name" value="GTPase activation domain, GAP"/>
    <property type="match status" value="1"/>
</dbReference>
<feature type="compositionally biased region" description="Basic and acidic residues" evidence="5">
    <location>
        <begin position="558"/>
        <end position="569"/>
    </location>
</feature>
<proteinExistence type="predicted"/>
<dbReference type="PANTHER" id="PTHR15228">
    <property type="entry name" value="SPERMATHECAL PHYSIOLOGY VARIANT"/>
    <property type="match status" value="1"/>
</dbReference>
<dbReference type="AlphaFoldDB" id="A0A3P8P036"/>
<dbReference type="InterPro" id="IPR001849">
    <property type="entry name" value="PH_domain"/>
</dbReference>
<dbReference type="Ensembl" id="ENSACLT00000010603.2">
    <property type="protein sequence ID" value="ENSACLP00000010354.2"/>
    <property type="gene ID" value="ENSACLG00000007079.2"/>
</dbReference>
<feature type="region of interest" description="Disordered" evidence="5">
    <location>
        <begin position="408"/>
        <end position="476"/>
    </location>
</feature>
<dbReference type="SMART" id="SM00233">
    <property type="entry name" value="PH"/>
    <property type="match status" value="1"/>
</dbReference>